<feature type="signal peptide" evidence="4">
    <location>
        <begin position="1"/>
        <end position="30"/>
    </location>
</feature>
<comment type="caution">
    <text evidence="6">The sequence shown here is derived from an EMBL/GenBank/DDBJ whole genome shotgun (WGS) entry which is preliminary data.</text>
</comment>
<proteinExistence type="inferred from homology"/>
<evidence type="ECO:0000256" key="1">
    <source>
        <dbReference type="ARBA" id="ARBA00009748"/>
    </source>
</evidence>
<accession>A0AAN9SF46</accession>
<comment type="similarity">
    <text evidence="1 3">Belongs to the plant LTP family.</text>
</comment>
<dbReference type="Gene3D" id="1.10.110.10">
    <property type="entry name" value="Plant lipid-transfer and hydrophobic proteins"/>
    <property type="match status" value="1"/>
</dbReference>
<name>A0AAN9SF46_PSOTE</name>
<sequence>MASSVLVKVRCSVAVMLMISVGYIIPLAEAEIPCGEVQFTVAPCIAYLTGPGGAVPPACCNGVRRLNSQAKITPDRQAVCRCLKSTVLSLPALNLVSLAALPAKCGVNLPYKVSPTVDCSM</sequence>
<dbReference type="GO" id="GO:0006869">
    <property type="term" value="P:lipid transport"/>
    <property type="evidence" value="ECO:0007669"/>
    <property type="project" value="InterPro"/>
</dbReference>
<keyword evidence="3" id="KW-0813">Transport</keyword>
<reference evidence="6 7" key="1">
    <citation type="submission" date="2024-01" db="EMBL/GenBank/DDBJ databases">
        <title>The genomes of 5 underutilized Papilionoideae crops provide insights into root nodulation and disease resistanc.</title>
        <authorList>
            <person name="Jiang F."/>
        </authorList>
    </citation>
    <scope>NUCLEOTIDE SEQUENCE [LARGE SCALE GENOMIC DNA]</scope>
    <source>
        <strain evidence="6">DUOXIRENSHENG_FW03</strain>
        <tissue evidence="6">Leaves</tissue>
    </source>
</reference>
<evidence type="ECO:0000259" key="5">
    <source>
        <dbReference type="SMART" id="SM00499"/>
    </source>
</evidence>
<dbReference type="Proteomes" id="UP001386955">
    <property type="component" value="Unassembled WGS sequence"/>
</dbReference>
<evidence type="ECO:0000256" key="4">
    <source>
        <dbReference type="SAM" id="SignalP"/>
    </source>
</evidence>
<organism evidence="6 7">
    <name type="scientific">Psophocarpus tetragonolobus</name>
    <name type="common">Winged bean</name>
    <name type="synonym">Dolichos tetragonolobus</name>
    <dbReference type="NCBI Taxonomy" id="3891"/>
    <lineage>
        <taxon>Eukaryota</taxon>
        <taxon>Viridiplantae</taxon>
        <taxon>Streptophyta</taxon>
        <taxon>Embryophyta</taxon>
        <taxon>Tracheophyta</taxon>
        <taxon>Spermatophyta</taxon>
        <taxon>Magnoliopsida</taxon>
        <taxon>eudicotyledons</taxon>
        <taxon>Gunneridae</taxon>
        <taxon>Pentapetalae</taxon>
        <taxon>rosids</taxon>
        <taxon>fabids</taxon>
        <taxon>Fabales</taxon>
        <taxon>Fabaceae</taxon>
        <taxon>Papilionoideae</taxon>
        <taxon>50 kb inversion clade</taxon>
        <taxon>NPAAA clade</taxon>
        <taxon>indigoferoid/millettioid clade</taxon>
        <taxon>Phaseoleae</taxon>
        <taxon>Psophocarpus</taxon>
    </lineage>
</organism>
<dbReference type="InterPro" id="IPR036312">
    <property type="entry name" value="Bifun_inhib/LTP/seed_sf"/>
</dbReference>
<feature type="chain" id="PRO_5042944447" description="Non-specific lipid-transfer protein" evidence="4">
    <location>
        <begin position="31"/>
        <end position="121"/>
    </location>
</feature>
<dbReference type="InterPro" id="IPR000528">
    <property type="entry name" value="Plant_nsLTP"/>
</dbReference>
<evidence type="ECO:0000313" key="7">
    <source>
        <dbReference type="Proteomes" id="UP001386955"/>
    </source>
</evidence>
<dbReference type="SUPFAM" id="SSF47699">
    <property type="entry name" value="Bifunctional inhibitor/lipid-transfer protein/seed storage 2S albumin"/>
    <property type="match status" value="1"/>
</dbReference>
<dbReference type="CDD" id="cd01960">
    <property type="entry name" value="nsLTP1"/>
    <property type="match status" value="1"/>
</dbReference>
<dbReference type="GO" id="GO:0008289">
    <property type="term" value="F:lipid binding"/>
    <property type="evidence" value="ECO:0007669"/>
    <property type="project" value="UniProtKB-KW"/>
</dbReference>
<dbReference type="AlphaFoldDB" id="A0AAN9SF46"/>
<dbReference type="PRINTS" id="PR00382">
    <property type="entry name" value="LIPIDTRNSFER"/>
</dbReference>
<dbReference type="SMART" id="SM00499">
    <property type="entry name" value="AAI"/>
    <property type="match status" value="1"/>
</dbReference>
<keyword evidence="2" id="KW-1015">Disulfide bond</keyword>
<evidence type="ECO:0000256" key="3">
    <source>
        <dbReference type="RuleBase" id="RU000628"/>
    </source>
</evidence>
<feature type="domain" description="Bifunctional inhibitor/plant lipid transfer protein/seed storage helical" evidence="5">
    <location>
        <begin position="34"/>
        <end position="119"/>
    </location>
</feature>
<evidence type="ECO:0000313" key="6">
    <source>
        <dbReference type="EMBL" id="KAK7394972.1"/>
    </source>
</evidence>
<dbReference type="PANTHER" id="PTHR33076">
    <property type="entry name" value="NON-SPECIFIC LIPID-TRANSFER PROTEIN 2-RELATED"/>
    <property type="match status" value="1"/>
</dbReference>
<comment type="function">
    <text evidence="3">Plant non-specific lipid-transfer proteins transfer phospholipids as well as galactolipids across membranes. May play a role in wax or cutin deposition in the cell walls of expanding epidermal cells and certain secretory tissues.</text>
</comment>
<keyword evidence="4" id="KW-0732">Signal</keyword>
<dbReference type="EMBL" id="JAYMYS010000004">
    <property type="protein sequence ID" value="KAK7394972.1"/>
    <property type="molecule type" value="Genomic_DNA"/>
</dbReference>
<keyword evidence="7" id="KW-1185">Reference proteome</keyword>
<keyword evidence="3" id="KW-0446">Lipid-binding</keyword>
<protein>
    <recommendedName>
        <fullName evidence="3">Non-specific lipid-transfer protein</fullName>
    </recommendedName>
</protein>
<dbReference type="InterPro" id="IPR016140">
    <property type="entry name" value="Bifunc_inhib/LTP/seed_store"/>
</dbReference>
<dbReference type="Pfam" id="PF00234">
    <property type="entry name" value="Tryp_alpha_amyl"/>
    <property type="match status" value="1"/>
</dbReference>
<evidence type="ECO:0000256" key="2">
    <source>
        <dbReference type="ARBA" id="ARBA00023157"/>
    </source>
</evidence>
<gene>
    <name evidence="6" type="ORF">VNO78_15513</name>
</gene>